<dbReference type="EMBL" id="KV427427">
    <property type="protein sequence ID" value="KZV77879.1"/>
    <property type="molecule type" value="Genomic_DNA"/>
</dbReference>
<name>A0A165YYP5_EXIGL</name>
<accession>A0A165YYP5</accession>
<evidence type="ECO:0000313" key="1">
    <source>
        <dbReference type="EMBL" id="KZV77879.1"/>
    </source>
</evidence>
<protein>
    <submittedName>
        <fullName evidence="1">Uncharacterized protein</fullName>
    </submittedName>
</protein>
<keyword evidence="2" id="KW-1185">Reference proteome</keyword>
<dbReference type="InParanoid" id="A0A165YYP5"/>
<reference evidence="1 2" key="1">
    <citation type="journal article" date="2016" name="Mol. Biol. Evol.">
        <title>Comparative Genomics of Early-Diverging Mushroom-Forming Fungi Provides Insights into the Origins of Lignocellulose Decay Capabilities.</title>
        <authorList>
            <person name="Nagy L.G."/>
            <person name="Riley R."/>
            <person name="Tritt A."/>
            <person name="Adam C."/>
            <person name="Daum C."/>
            <person name="Floudas D."/>
            <person name="Sun H."/>
            <person name="Yadav J.S."/>
            <person name="Pangilinan J."/>
            <person name="Larsson K.H."/>
            <person name="Matsuura K."/>
            <person name="Barry K."/>
            <person name="Labutti K."/>
            <person name="Kuo R."/>
            <person name="Ohm R.A."/>
            <person name="Bhattacharya S.S."/>
            <person name="Shirouzu T."/>
            <person name="Yoshinaga Y."/>
            <person name="Martin F.M."/>
            <person name="Grigoriev I.V."/>
            <person name="Hibbett D.S."/>
        </authorList>
    </citation>
    <scope>NUCLEOTIDE SEQUENCE [LARGE SCALE GENOMIC DNA]</scope>
    <source>
        <strain evidence="1 2">HHB12029</strain>
    </source>
</reference>
<organism evidence="1 2">
    <name type="scientific">Exidia glandulosa HHB12029</name>
    <dbReference type="NCBI Taxonomy" id="1314781"/>
    <lineage>
        <taxon>Eukaryota</taxon>
        <taxon>Fungi</taxon>
        <taxon>Dikarya</taxon>
        <taxon>Basidiomycota</taxon>
        <taxon>Agaricomycotina</taxon>
        <taxon>Agaricomycetes</taxon>
        <taxon>Auriculariales</taxon>
        <taxon>Exidiaceae</taxon>
        <taxon>Exidia</taxon>
    </lineage>
</organism>
<dbReference type="Proteomes" id="UP000077266">
    <property type="component" value="Unassembled WGS sequence"/>
</dbReference>
<dbReference type="AlphaFoldDB" id="A0A165YYP5"/>
<gene>
    <name evidence="1" type="ORF">EXIGLDRAFT_784653</name>
</gene>
<evidence type="ECO:0000313" key="2">
    <source>
        <dbReference type="Proteomes" id="UP000077266"/>
    </source>
</evidence>
<sequence>MFVMPSRTSKRAPSVVVAVQHLSAPADPRDIFEPNARVLVHTIQIQNTDIFNRP</sequence>
<proteinExistence type="predicted"/>